<dbReference type="SUPFAM" id="SSF51735">
    <property type="entry name" value="NAD(P)-binding Rossmann-fold domains"/>
    <property type="match status" value="1"/>
</dbReference>
<dbReference type="Gene3D" id="3.90.25.10">
    <property type="entry name" value="UDP-galactose 4-epimerase, domain 1"/>
    <property type="match status" value="1"/>
</dbReference>
<dbReference type="EMBL" id="CADIKG010000041">
    <property type="protein sequence ID" value="CAB3772499.1"/>
    <property type="molecule type" value="Genomic_DNA"/>
</dbReference>
<dbReference type="EC" id="1.7.-.-" evidence="1"/>
<keyword evidence="1" id="KW-0560">Oxidoreductase</keyword>
<reference evidence="2 3" key="1">
    <citation type="submission" date="2017-04" db="EMBL/GenBank/DDBJ databases">
        <title>Burkholderia puraquae sp. nov., a novel Burkholderia cepacia complex species from hospital setting samples.</title>
        <authorList>
            <person name="Martina P."/>
            <person name="Leguizamon M."/>
            <person name="Prieto C."/>
            <person name="Sousa S."/>
            <person name="Montanaro P."/>
            <person name="Draghi W."/>
            <person name="Staembler M."/>
            <person name="Bettiol M."/>
            <person name="Figoli C."/>
            <person name="Palau J."/>
            <person name="Alvarez F."/>
            <person name="Benetti S."/>
            <person name="Anchat E."/>
            <person name="Vescina C."/>
            <person name="Ferreras J."/>
            <person name="Lasch P."/>
            <person name="Lagares A."/>
            <person name="Zorreguieta A."/>
            <person name="Yantorno O."/>
            <person name="Bosch A."/>
        </authorList>
    </citation>
    <scope>NUCLEOTIDE SEQUENCE [LARGE SCALE GENOMIC DNA]</scope>
    <source>
        <strain evidence="2 3">CAMPA 1040</strain>
    </source>
</reference>
<dbReference type="OrthoDB" id="9798669at2"/>
<dbReference type="Gene3D" id="3.40.50.720">
    <property type="entry name" value="NAD(P)-binding Rossmann-like Domain"/>
    <property type="match status" value="1"/>
</dbReference>
<dbReference type="Proteomes" id="UP000494135">
    <property type="component" value="Unassembled WGS sequence"/>
</dbReference>
<evidence type="ECO:0000313" key="1">
    <source>
        <dbReference type="EMBL" id="CAB3772499.1"/>
    </source>
</evidence>
<proteinExistence type="predicted"/>
<dbReference type="PANTHER" id="PTHR43162:SF1">
    <property type="entry name" value="PRESTALK A DIFFERENTIATION PROTEIN A"/>
    <property type="match status" value="1"/>
</dbReference>
<dbReference type="InterPro" id="IPR036291">
    <property type="entry name" value="NAD(P)-bd_dom_sf"/>
</dbReference>
<dbReference type="EMBL" id="NBYX01000042">
    <property type="protein sequence ID" value="ORT79448.1"/>
    <property type="molecule type" value="Genomic_DNA"/>
</dbReference>
<gene>
    <name evidence="1" type="primary">azoB_2</name>
    <name evidence="2" type="ORF">B7G54_36955</name>
    <name evidence="1" type="ORF">LMG29660_07167</name>
</gene>
<accession>A0A1X1P5T7</accession>
<evidence type="ECO:0000313" key="2">
    <source>
        <dbReference type="EMBL" id="ORT79448.1"/>
    </source>
</evidence>
<reference evidence="1 4" key="2">
    <citation type="submission" date="2020-04" db="EMBL/GenBank/DDBJ databases">
        <authorList>
            <person name="De Canck E."/>
        </authorList>
    </citation>
    <scope>NUCLEOTIDE SEQUENCE [LARGE SCALE GENOMIC DNA]</scope>
    <source>
        <strain evidence="1 4">LMG 29660</strain>
    </source>
</reference>
<dbReference type="Proteomes" id="UP000193146">
    <property type="component" value="Unassembled WGS sequence"/>
</dbReference>
<sequence length="276" mass="28648">MSALPILIVGGSGKTGARVDARLRARGLATRPVSRTSAVRFDWTAPATWPAALDGVSAAYVTYQPDLAVEGAVDAIAAFARLARNSGVGRVVLLSGRGEPRAQAAEAALQASGVGWGVVRASWFNQNFSEGYLIDGVRGGEVALPAGAVREPFVDADDIADVAVAALTDARFANRVIEVTGPRALTFADAVGEIARAAGRPIVYREIPADAFVAGLREVGVPEPVVALLDDLFGVVLDGRNSAVTHGIEETLGRPARDFADYARATAATGVWSARS</sequence>
<evidence type="ECO:0000313" key="3">
    <source>
        <dbReference type="Proteomes" id="UP000193146"/>
    </source>
</evidence>
<name>A0A1X1P5T7_9BURK</name>
<dbReference type="InterPro" id="IPR051604">
    <property type="entry name" value="Ergot_Alk_Oxidoreductase"/>
</dbReference>
<dbReference type="RefSeq" id="WP_085043590.1">
    <property type="nucleotide sequence ID" value="NZ_CADIKG010000041.1"/>
</dbReference>
<dbReference type="PANTHER" id="PTHR43162">
    <property type="match status" value="1"/>
</dbReference>
<dbReference type="AlphaFoldDB" id="A0A1X1P5T7"/>
<evidence type="ECO:0000313" key="4">
    <source>
        <dbReference type="Proteomes" id="UP000494135"/>
    </source>
</evidence>
<keyword evidence="3" id="KW-1185">Reference proteome</keyword>
<protein>
    <submittedName>
        <fullName evidence="1">NAD(P)H azoreductase</fullName>
        <ecNumber evidence="1">1.7.-.-</ecNumber>
    </submittedName>
    <submittedName>
        <fullName evidence="2">NmrA family transcriptional regulator</fullName>
    </submittedName>
</protein>
<organism evidence="2 3">
    <name type="scientific">Burkholderia puraquae</name>
    <dbReference type="NCBI Taxonomy" id="1904757"/>
    <lineage>
        <taxon>Bacteria</taxon>
        <taxon>Pseudomonadati</taxon>
        <taxon>Pseudomonadota</taxon>
        <taxon>Betaproteobacteria</taxon>
        <taxon>Burkholderiales</taxon>
        <taxon>Burkholderiaceae</taxon>
        <taxon>Burkholderia</taxon>
        <taxon>Burkholderia cepacia complex</taxon>
    </lineage>
</organism>
<dbReference type="GO" id="GO:0016491">
    <property type="term" value="F:oxidoreductase activity"/>
    <property type="evidence" value="ECO:0007669"/>
    <property type="project" value="UniProtKB-KW"/>
</dbReference>